<feature type="transmembrane region" description="Helical" evidence="1">
    <location>
        <begin position="79"/>
        <end position="98"/>
    </location>
</feature>
<feature type="transmembrane region" description="Helical" evidence="1">
    <location>
        <begin position="104"/>
        <end position="120"/>
    </location>
</feature>
<proteinExistence type="predicted"/>
<keyword evidence="1" id="KW-0472">Membrane</keyword>
<comment type="caution">
    <text evidence="2">The sequence shown here is derived from an EMBL/GenBank/DDBJ whole genome shotgun (WGS) entry which is preliminary data.</text>
</comment>
<dbReference type="EMBL" id="BAAAFH010000011">
    <property type="protein sequence ID" value="GAA0875753.1"/>
    <property type="molecule type" value="Genomic_DNA"/>
</dbReference>
<dbReference type="Proteomes" id="UP001501126">
    <property type="component" value="Unassembled WGS sequence"/>
</dbReference>
<evidence type="ECO:0000256" key="1">
    <source>
        <dbReference type="SAM" id="Phobius"/>
    </source>
</evidence>
<accession>A0ABN1MQZ7</accession>
<keyword evidence="1" id="KW-1133">Transmembrane helix</keyword>
<organism evidence="2 3">
    <name type="scientific">Wandonia haliotis</name>
    <dbReference type="NCBI Taxonomy" id="574963"/>
    <lineage>
        <taxon>Bacteria</taxon>
        <taxon>Pseudomonadati</taxon>
        <taxon>Bacteroidota</taxon>
        <taxon>Flavobacteriia</taxon>
        <taxon>Flavobacteriales</taxon>
        <taxon>Crocinitomicaceae</taxon>
        <taxon>Wandonia</taxon>
    </lineage>
</organism>
<keyword evidence="3" id="KW-1185">Reference proteome</keyword>
<name>A0ABN1MQZ7_9FLAO</name>
<dbReference type="RefSeq" id="WP_343787568.1">
    <property type="nucleotide sequence ID" value="NZ_BAAAFH010000011.1"/>
</dbReference>
<reference evidence="2 3" key="1">
    <citation type="journal article" date="2019" name="Int. J. Syst. Evol. Microbiol.">
        <title>The Global Catalogue of Microorganisms (GCM) 10K type strain sequencing project: providing services to taxonomists for standard genome sequencing and annotation.</title>
        <authorList>
            <consortium name="The Broad Institute Genomics Platform"/>
            <consortium name="The Broad Institute Genome Sequencing Center for Infectious Disease"/>
            <person name="Wu L."/>
            <person name="Ma J."/>
        </authorList>
    </citation>
    <scope>NUCLEOTIDE SEQUENCE [LARGE SCALE GENOMIC DNA]</scope>
    <source>
        <strain evidence="2 3">JCM 16083</strain>
    </source>
</reference>
<protein>
    <submittedName>
        <fullName evidence="2">Uncharacterized protein</fullName>
    </submittedName>
</protein>
<keyword evidence="1" id="KW-0812">Transmembrane</keyword>
<sequence length="138" mass="15793">MDRVAQLEYCKTCIRREFSPKKGIVCSLTKEQATFAVFCDDFQEDKIESQLLEDKRNRQHNEEVYEDSLGLSKIGIKDGVAAGVIVITLAILWFGIGLLFLNRIFFYPPFLLALGIYTLLKGIKKRKKNRLSDSEILS</sequence>
<gene>
    <name evidence="2" type="ORF">GCM10009118_21620</name>
</gene>
<evidence type="ECO:0000313" key="3">
    <source>
        <dbReference type="Proteomes" id="UP001501126"/>
    </source>
</evidence>
<evidence type="ECO:0000313" key="2">
    <source>
        <dbReference type="EMBL" id="GAA0875753.1"/>
    </source>
</evidence>